<evidence type="ECO:0000313" key="2">
    <source>
        <dbReference type="EMBL" id="CAF0763301.1"/>
    </source>
</evidence>
<evidence type="ECO:0000313" key="4">
    <source>
        <dbReference type="Proteomes" id="UP000663854"/>
    </source>
</evidence>
<evidence type="ECO:0000313" key="3">
    <source>
        <dbReference type="EMBL" id="CAF0853158.1"/>
    </source>
</evidence>
<organism evidence="2 4">
    <name type="scientific">Rotaria sordida</name>
    <dbReference type="NCBI Taxonomy" id="392033"/>
    <lineage>
        <taxon>Eukaryota</taxon>
        <taxon>Metazoa</taxon>
        <taxon>Spiralia</taxon>
        <taxon>Gnathifera</taxon>
        <taxon>Rotifera</taxon>
        <taxon>Eurotatoria</taxon>
        <taxon>Bdelloidea</taxon>
        <taxon>Philodinida</taxon>
        <taxon>Philodinidae</taxon>
        <taxon>Rotaria</taxon>
    </lineage>
</organism>
<dbReference type="Proteomes" id="UP000663854">
    <property type="component" value="Unassembled WGS sequence"/>
</dbReference>
<feature type="region of interest" description="Disordered" evidence="1">
    <location>
        <begin position="276"/>
        <end position="307"/>
    </location>
</feature>
<evidence type="ECO:0000256" key="1">
    <source>
        <dbReference type="SAM" id="MobiDB-lite"/>
    </source>
</evidence>
<accession>A0A813Q7D2</accession>
<feature type="compositionally biased region" description="Low complexity" evidence="1">
    <location>
        <begin position="283"/>
        <end position="302"/>
    </location>
</feature>
<name>A0A813Q7D2_9BILA</name>
<dbReference type="EMBL" id="CAJNOL010000109">
    <property type="protein sequence ID" value="CAF0853158.1"/>
    <property type="molecule type" value="Genomic_DNA"/>
</dbReference>
<feature type="region of interest" description="Disordered" evidence="1">
    <location>
        <begin position="364"/>
        <end position="408"/>
    </location>
</feature>
<sequence>MGSKSSTSVASTPSLTAVTPTPTSTTETNTMTSSPTNTTTTKTNTTTSPPTNTTAKTNTTIPPSTNTTTNPITTIASATTNTVTTTTTTTTATTTTPTPTSAVTSTSSTIKNTSTTPVSTESGPKPTFFSIAKSLTTNAENTKPPASSAYARWYKWSKYEQQKRDKGKALWYMSPPVTNTDALSTTTTTLTMTTAKINTETKEINNASNITVMPSFQLRSTAIYSPPHGDRILSGRNELINTDVSNFKYYIPDNRAKQTVGQHTRATMYKMNTQLKQTPLPTPSSSSSPPATTNSNSNNNTTGDNAIVPTFVSRGLQTDLEVQPINPSSTQMLYYEKQQPQFVPVSALSNYNSSNSGFYHLTPHDTITQPNLPPIETNPSIQFNDQQRPSLNQSLPNYPSLPPPPRTSILKKPSTVLSQEKYNPLSIQTHDEVLEELRKRNNNTNDGMYRVKKVHILEKDDHGNQPLTLSFNLPSSKASQSILRSEKLLFNQ</sequence>
<evidence type="ECO:0000313" key="5">
    <source>
        <dbReference type="Proteomes" id="UP000663870"/>
    </source>
</evidence>
<comment type="caution">
    <text evidence="2">The sequence shown here is derived from an EMBL/GenBank/DDBJ whole genome shotgun (WGS) entry which is preliminary data.</text>
</comment>
<feature type="region of interest" description="Disordered" evidence="1">
    <location>
        <begin position="84"/>
        <end position="125"/>
    </location>
</feature>
<dbReference type="Proteomes" id="UP000663870">
    <property type="component" value="Unassembled WGS sequence"/>
</dbReference>
<feature type="compositionally biased region" description="Polar residues" evidence="1">
    <location>
        <begin position="377"/>
        <end position="388"/>
    </location>
</feature>
<feature type="compositionally biased region" description="Low complexity" evidence="1">
    <location>
        <begin position="389"/>
        <end position="398"/>
    </location>
</feature>
<proteinExistence type="predicted"/>
<protein>
    <submittedName>
        <fullName evidence="2">Uncharacterized protein</fullName>
    </submittedName>
</protein>
<dbReference type="EMBL" id="CAJNOH010000018">
    <property type="protein sequence ID" value="CAF0763301.1"/>
    <property type="molecule type" value="Genomic_DNA"/>
</dbReference>
<feature type="compositionally biased region" description="Low complexity" evidence="1">
    <location>
        <begin position="84"/>
        <end position="116"/>
    </location>
</feature>
<gene>
    <name evidence="3" type="ORF">JXQ802_LOCUS6799</name>
    <name evidence="2" type="ORF">PYM288_LOCUS2715</name>
</gene>
<dbReference type="AlphaFoldDB" id="A0A813Q7D2"/>
<keyword evidence="5" id="KW-1185">Reference proteome</keyword>
<feature type="region of interest" description="Disordered" evidence="1">
    <location>
        <begin position="1"/>
        <end position="72"/>
    </location>
</feature>
<reference evidence="2" key="1">
    <citation type="submission" date="2021-02" db="EMBL/GenBank/DDBJ databases">
        <authorList>
            <person name="Nowell W R."/>
        </authorList>
    </citation>
    <scope>NUCLEOTIDE SEQUENCE</scope>
</reference>